<dbReference type="PANTHER" id="PTHR32347:SF23">
    <property type="entry name" value="BLL5650 PROTEIN"/>
    <property type="match status" value="1"/>
</dbReference>
<keyword evidence="2" id="KW-0175">Coiled coil</keyword>
<evidence type="ECO:0000313" key="3">
    <source>
        <dbReference type="EMBL" id="USF86867.1"/>
    </source>
</evidence>
<accession>A0A9J6ZVN2</accession>
<gene>
    <name evidence="3" type="ORF">L0Y14_12075</name>
</gene>
<name>A0A9J6ZVN2_9GAMM</name>
<dbReference type="GO" id="GO:0030313">
    <property type="term" value="C:cell envelope"/>
    <property type="evidence" value="ECO:0007669"/>
    <property type="project" value="UniProtKB-SubCell"/>
</dbReference>
<dbReference type="Gene3D" id="2.40.50.100">
    <property type="match status" value="1"/>
</dbReference>
<dbReference type="KEGG" id="eps:L0Y14_12075"/>
<keyword evidence="4" id="KW-1185">Reference proteome</keyword>
<dbReference type="EMBL" id="CP090569">
    <property type="protein sequence ID" value="USF86867.1"/>
    <property type="molecule type" value="Genomic_DNA"/>
</dbReference>
<dbReference type="RefSeq" id="WP_005962081.1">
    <property type="nucleotide sequence ID" value="NZ_CP090569.1"/>
</dbReference>
<proteinExistence type="predicted"/>
<dbReference type="PANTHER" id="PTHR32347">
    <property type="entry name" value="EFFLUX SYSTEM COMPONENT YKNX-RELATED"/>
    <property type="match status" value="1"/>
</dbReference>
<dbReference type="AlphaFoldDB" id="A0A9J6ZVN2"/>
<evidence type="ECO:0000256" key="1">
    <source>
        <dbReference type="ARBA" id="ARBA00004196"/>
    </source>
</evidence>
<dbReference type="InterPro" id="IPR050465">
    <property type="entry name" value="UPF0194_transport"/>
</dbReference>
<comment type="subcellular location">
    <subcellularLocation>
        <location evidence="1">Cell envelope</location>
    </subcellularLocation>
</comment>
<evidence type="ECO:0000256" key="2">
    <source>
        <dbReference type="ARBA" id="ARBA00023054"/>
    </source>
</evidence>
<protein>
    <submittedName>
        <fullName evidence="3">Efflux RND transporter periplasmic adaptor subunit</fullName>
    </submittedName>
</protein>
<dbReference type="Proteomes" id="UP001056649">
    <property type="component" value="Chromosome"/>
</dbReference>
<evidence type="ECO:0000313" key="4">
    <source>
        <dbReference type="Proteomes" id="UP001056649"/>
    </source>
</evidence>
<organism evidence="3 4">
    <name type="scientific">Candidatus Endoriftia persephonae</name>
    <dbReference type="NCBI Taxonomy" id="393765"/>
    <lineage>
        <taxon>Bacteria</taxon>
        <taxon>Pseudomonadati</taxon>
        <taxon>Pseudomonadota</taxon>
        <taxon>Gammaproteobacteria</taxon>
        <taxon>Chromatiales</taxon>
        <taxon>Sedimenticolaceae</taxon>
        <taxon>Candidatus Endoriftia</taxon>
    </lineage>
</organism>
<reference evidence="3" key="1">
    <citation type="journal article" date="2022" name="Mol. Ecol. Resour.">
        <title>The complete and closed genome of the facultative generalist Candidatus Endoriftia persephone from deep-sea hydrothermal vents.</title>
        <authorList>
            <person name="de Oliveira A.L."/>
            <person name="Srivastava A."/>
            <person name="Espada-Hinojosa S."/>
            <person name="Bright M."/>
        </authorList>
    </citation>
    <scope>NUCLEOTIDE SEQUENCE</scope>
    <source>
        <strain evidence="3">Tica-EPR-9o50.N</strain>
    </source>
</reference>
<sequence>MSGNKKLFFSWSFTLLAVVLMTLLYRGETTQFFGIAESREQVISFQYPVAIRRLHVVPGQEVKQGDLVAELMRADLLTKIAMADYQIDVLSAERSLRHEKLKSELQSLRAQQAAELVEIDYQIRELESQYSINRKLVGEERYLKSKSGEEASSPLRLKIAGLKEKRAHLLQSLKPKMDNLRGQLQGRDPLDAKIEKLKAKRRSLDAAKSELFIHSPFDGMVGSVLFREGEDVAPFKPVITLHGKTPSYIKGYIHEDVFNNVHVGQQVWISPASNSDEPMAGYVKSVGSRIVEYPDRLKRHQNIAAWGREVLVSIGQKNPLLLGEKVVVSAQRERNPWIAIASPFLPFISSDPQELVYKDSTRLAQTVEASGALYLSDIDRYLVISDESKANRPLLHLVTPQGKIEEDLQLVGETKIDDMESIASDRRFIYIASSQFYSKKGEINPRGNKLLRLVRRGKVLSLDAEVLLNDVLAQAAQQGGDAEWALYLRRALVEKSMDVEAMFLPREGELVLGFKSPIDGDGKVVFLVIRELDTLFATQQLAPENVAIWRRVPFRDPVTGAFAQVTDALYLHDKLYLLTHSRRGERDNSTLWRFDPESNELMVLRNFTGNRAEGLAYNSARDRFLIVFDGEGKANSHFTHYSQGT</sequence>